<keyword evidence="3 6" id="KW-0812">Transmembrane</keyword>
<dbReference type="AlphaFoldDB" id="A0AAC9HKQ5"/>
<evidence type="ECO:0000256" key="1">
    <source>
        <dbReference type="ARBA" id="ARBA00004651"/>
    </source>
</evidence>
<proteinExistence type="predicted"/>
<evidence type="ECO:0000256" key="6">
    <source>
        <dbReference type="SAM" id="Phobius"/>
    </source>
</evidence>
<feature type="transmembrane region" description="Helical" evidence="6">
    <location>
        <begin position="213"/>
        <end position="234"/>
    </location>
</feature>
<dbReference type="Pfam" id="PF00482">
    <property type="entry name" value="T2SSF"/>
    <property type="match status" value="1"/>
</dbReference>
<keyword evidence="9" id="KW-1185">Reference proteome</keyword>
<dbReference type="KEGG" id="ahm:TL08_01460"/>
<gene>
    <name evidence="8" type="ORF">TL08_01460</name>
</gene>
<evidence type="ECO:0000313" key="8">
    <source>
        <dbReference type="EMBL" id="AOS61132.1"/>
    </source>
</evidence>
<feature type="domain" description="Type II secretion system protein GspF" evidence="7">
    <location>
        <begin position="101"/>
        <end position="224"/>
    </location>
</feature>
<evidence type="ECO:0000256" key="4">
    <source>
        <dbReference type="ARBA" id="ARBA00022989"/>
    </source>
</evidence>
<accession>A0AAC9HKQ5</accession>
<sequence length="273" mass="28352">MVSLFLFSWGAALLMWPSSPARWRLRSIWPVAAPRSSLRRLPGPSLLVAASLGAGTGWLLASLAGALTGAVVAMTCWSRVLARRRWRRGVDEIQSWADALGMMSAQLRAGASPSSAATSTARDAEPSVATVLNSVASTSRLGGDVPARLRSAAAEQPASAKAIARLSRGWTAAEQHGMPLAEVLDALRRDLEFRAKFAKGLHARMAGPRATGLVLSVLPLLGIALGAGVGAAPLQTLLDGGLGGVLLLVGIGLDCLGLWWIGRITEAGGSAPW</sequence>
<organism evidence="8 9">
    <name type="scientific">Actinoalloteichus hymeniacidonis</name>
    <dbReference type="NCBI Taxonomy" id="340345"/>
    <lineage>
        <taxon>Bacteria</taxon>
        <taxon>Bacillati</taxon>
        <taxon>Actinomycetota</taxon>
        <taxon>Actinomycetes</taxon>
        <taxon>Pseudonocardiales</taxon>
        <taxon>Pseudonocardiaceae</taxon>
        <taxon>Actinoalloteichus</taxon>
    </lineage>
</organism>
<dbReference type="InterPro" id="IPR018076">
    <property type="entry name" value="T2SS_GspF_dom"/>
</dbReference>
<dbReference type="RefSeq" id="WP_069845995.1">
    <property type="nucleotide sequence ID" value="NZ_CP014859.1"/>
</dbReference>
<evidence type="ECO:0000313" key="9">
    <source>
        <dbReference type="Proteomes" id="UP000095210"/>
    </source>
</evidence>
<keyword evidence="5 6" id="KW-0472">Membrane</keyword>
<dbReference type="GO" id="GO:0005886">
    <property type="term" value="C:plasma membrane"/>
    <property type="evidence" value="ECO:0007669"/>
    <property type="project" value="UniProtKB-SubCell"/>
</dbReference>
<protein>
    <submittedName>
        <fullName evidence="8">Flp pilus assembly protein TadB</fullName>
    </submittedName>
</protein>
<reference evidence="9" key="1">
    <citation type="submission" date="2016-03" db="EMBL/GenBank/DDBJ databases">
        <title>Complete genome sequence of the type strain Actinoalloteichus hymeniacidonis DSM 45092.</title>
        <authorList>
            <person name="Schaffert L."/>
            <person name="Albersmeier A."/>
            <person name="Winkler A."/>
            <person name="Kalinowski J."/>
            <person name="Zotchev S."/>
            <person name="Ruckert C."/>
        </authorList>
    </citation>
    <scope>NUCLEOTIDE SEQUENCE [LARGE SCALE GENOMIC DNA]</scope>
    <source>
        <strain evidence="9">HPA177(T) (DSM 45092(T))</strain>
    </source>
</reference>
<comment type="subcellular location">
    <subcellularLocation>
        <location evidence="1">Cell membrane</location>
        <topology evidence="1">Multi-pass membrane protein</topology>
    </subcellularLocation>
</comment>
<evidence type="ECO:0000256" key="5">
    <source>
        <dbReference type="ARBA" id="ARBA00023136"/>
    </source>
</evidence>
<feature type="transmembrane region" description="Helical" evidence="6">
    <location>
        <begin position="240"/>
        <end position="261"/>
    </location>
</feature>
<evidence type="ECO:0000259" key="7">
    <source>
        <dbReference type="Pfam" id="PF00482"/>
    </source>
</evidence>
<evidence type="ECO:0000256" key="3">
    <source>
        <dbReference type="ARBA" id="ARBA00022692"/>
    </source>
</evidence>
<feature type="transmembrane region" description="Helical" evidence="6">
    <location>
        <begin position="44"/>
        <end position="77"/>
    </location>
</feature>
<keyword evidence="2" id="KW-1003">Cell membrane</keyword>
<dbReference type="Proteomes" id="UP000095210">
    <property type="component" value="Chromosome"/>
</dbReference>
<evidence type="ECO:0000256" key="2">
    <source>
        <dbReference type="ARBA" id="ARBA00022475"/>
    </source>
</evidence>
<dbReference type="PANTHER" id="PTHR35007">
    <property type="entry name" value="INTEGRAL MEMBRANE PROTEIN-RELATED"/>
    <property type="match status" value="1"/>
</dbReference>
<keyword evidence="4 6" id="KW-1133">Transmembrane helix</keyword>
<dbReference type="EMBL" id="CP014859">
    <property type="protein sequence ID" value="AOS61132.1"/>
    <property type="molecule type" value="Genomic_DNA"/>
</dbReference>
<name>A0AAC9HKQ5_9PSEU</name>
<dbReference type="PANTHER" id="PTHR35007:SF4">
    <property type="entry name" value="CONSERVED TRANSMEMBRANE PROTEIN-RELATED"/>
    <property type="match status" value="1"/>
</dbReference>